<feature type="active site" description="Proton acceptor" evidence="4">
    <location>
        <position position="373"/>
    </location>
</feature>
<dbReference type="SUPFAM" id="SSF53901">
    <property type="entry name" value="Thiolase-like"/>
    <property type="match status" value="2"/>
</dbReference>
<keyword evidence="3 5" id="KW-0012">Acyltransferase</keyword>
<comment type="caution">
    <text evidence="8">The sequence shown here is derived from an EMBL/GenBank/DDBJ whole genome shotgun (WGS) entry which is preliminary data.</text>
</comment>
<evidence type="ECO:0000256" key="3">
    <source>
        <dbReference type="ARBA" id="ARBA00023315"/>
    </source>
</evidence>
<reference evidence="8 9" key="1">
    <citation type="submission" date="2019-07" db="EMBL/GenBank/DDBJ databases">
        <title>Whole genome shotgun sequence of Novosphingobium sediminis NBRC 106119.</title>
        <authorList>
            <person name="Hosoyama A."/>
            <person name="Uohara A."/>
            <person name="Ohji S."/>
            <person name="Ichikawa N."/>
        </authorList>
    </citation>
    <scope>NUCLEOTIDE SEQUENCE [LARGE SCALE GENOMIC DNA]</scope>
    <source>
        <strain evidence="8 9">NBRC 106119</strain>
    </source>
</reference>
<keyword evidence="2 5" id="KW-0808">Transferase</keyword>
<dbReference type="PANTHER" id="PTHR43365:SF1">
    <property type="entry name" value="ACETYL-COA C-ACYLTRANSFERASE"/>
    <property type="match status" value="1"/>
</dbReference>
<dbReference type="InterPro" id="IPR002155">
    <property type="entry name" value="Thiolase"/>
</dbReference>
<gene>
    <name evidence="8" type="ORF">NSE01_05860</name>
</gene>
<sequence>MTEAYIVDAVRTPRGIGKLGKGALAHLHPQDLGAAVLRAIRDRNALDTAWVDDIVWSCSQQRGKQGGDLGRLSALWAGYDDKASGVTLDRFCGGGITSVGFAAGQIMAGFEDVVIAGGTEMMSHHAEADGWEAGTPLATLGRARGNYELYRDHPISAVGVAADAIAAMEGIARADLEALGVESQRRAKAAIDAGRFARSLVPVHNRDGSLALDHDEYPRPETTAETLAALKPAFTAMEQVAAAPDGTTMRQMIERKYPDLAWEPVHHVGTSSGVVDGSAALLLASEAGLKAGGWKPRARIVTAVNAGDCPTLILNAPVPAAKKALERAGLTVADIDVWEINEAFAVVTEKAIRDLGLDRAKVNINGGAIALGHPIGATGSILIGMALDELERSGGRYALITMCAFGGMAPAIIIERISA</sequence>
<dbReference type="GO" id="GO:0003988">
    <property type="term" value="F:acetyl-CoA C-acyltransferase activity"/>
    <property type="evidence" value="ECO:0007669"/>
    <property type="project" value="UniProtKB-ARBA"/>
</dbReference>
<dbReference type="InterPro" id="IPR020613">
    <property type="entry name" value="Thiolase_CS"/>
</dbReference>
<feature type="active site" description="Acyl-thioester intermediate" evidence="4">
    <location>
        <position position="92"/>
    </location>
</feature>
<comment type="similarity">
    <text evidence="1 5">Belongs to the thiolase-like superfamily. Thiolase family.</text>
</comment>
<dbReference type="CDD" id="cd00751">
    <property type="entry name" value="thiolase"/>
    <property type="match status" value="1"/>
</dbReference>
<dbReference type="EMBL" id="BJYR01000003">
    <property type="protein sequence ID" value="GEN98753.1"/>
    <property type="molecule type" value="Genomic_DNA"/>
</dbReference>
<dbReference type="Pfam" id="PF02803">
    <property type="entry name" value="Thiolase_C"/>
    <property type="match status" value="1"/>
</dbReference>
<evidence type="ECO:0000256" key="2">
    <source>
        <dbReference type="ARBA" id="ARBA00022679"/>
    </source>
</evidence>
<dbReference type="InterPro" id="IPR016039">
    <property type="entry name" value="Thiolase-like"/>
</dbReference>
<evidence type="ECO:0000256" key="4">
    <source>
        <dbReference type="PIRSR" id="PIRSR000429-1"/>
    </source>
</evidence>
<evidence type="ECO:0000313" key="8">
    <source>
        <dbReference type="EMBL" id="GEN98753.1"/>
    </source>
</evidence>
<dbReference type="PANTHER" id="PTHR43365">
    <property type="entry name" value="BLR7806 PROTEIN"/>
    <property type="match status" value="1"/>
</dbReference>
<feature type="domain" description="Thiolase N-terminal" evidence="6">
    <location>
        <begin position="5"/>
        <end position="243"/>
    </location>
</feature>
<dbReference type="PROSITE" id="PS00737">
    <property type="entry name" value="THIOLASE_2"/>
    <property type="match status" value="1"/>
</dbReference>
<dbReference type="NCBIfam" id="TIGR01930">
    <property type="entry name" value="AcCoA-C-Actrans"/>
    <property type="match status" value="1"/>
</dbReference>
<evidence type="ECO:0000256" key="1">
    <source>
        <dbReference type="ARBA" id="ARBA00010982"/>
    </source>
</evidence>
<dbReference type="InterPro" id="IPR020616">
    <property type="entry name" value="Thiolase_N"/>
</dbReference>
<evidence type="ECO:0000259" key="7">
    <source>
        <dbReference type="Pfam" id="PF02803"/>
    </source>
</evidence>
<accession>A0A512AGD0</accession>
<feature type="domain" description="Thiolase C-terminal" evidence="7">
    <location>
        <begin position="295"/>
        <end position="416"/>
    </location>
</feature>
<protein>
    <submittedName>
        <fullName evidence="8">Acetyl-CoA acetyltransferase</fullName>
    </submittedName>
</protein>
<dbReference type="Pfam" id="PF00108">
    <property type="entry name" value="Thiolase_N"/>
    <property type="match status" value="1"/>
</dbReference>
<dbReference type="Proteomes" id="UP000321464">
    <property type="component" value="Unassembled WGS sequence"/>
</dbReference>
<name>A0A512AGD0_9SPHN</name>
<dbReference type="NCBIfam" id="NF004682">
    <property type="entry name" value="PRK06025.1"/>
    <property type="match status" value="1"/>
</dbReference>
<dbReference type="AlphaFoldDB" id="A0A512AGD0"/>
<dbReference type="RefSeq" id="WP_147158137.1">
    <property type="nucleotide sequence ID" value="NZ_BJYR01000003.1"/>
</dbReference>
<evidence type="ECO:0000256" key="5">
    <source>
        <dbReference type="RuleBase" id="RU003557"/>
    </source>
</evidence>
<dbReference type="OrthoDB" id="9764638at2"/>
<dbReference type="InterPro" id="IPR020617">
    <property type="entry name" value="Thiolase_C"/>
</dbReference>
<dbReference type="PIRSF" id="PIRSF000429">
    <property type="entry name" value="Ac-CoA_Ac_transf"/>
    <property type="match status" value="1"/>
</dbReference>
<feature type="active site" description="Proton acceptor" evidence="4">
    <location>
        <position position="403"/>
    </location>
</feature>
<keyword evidence="9" id="KW-1185">Reference proteome</keyword>
<organism evidence="8 9">
    <name type="scientific">Novosphingobium sediminis</name>
    <dbReference type="NCBI Taxonomy" id="707214"/>
    <lineage>
        <taxon>Bacteria</taxon>
        <taxon>Pseudomonadati</taxon>
        <taxon>Pseudomonadota</taxon>
        <taxon>Alphaproteobacteria</taxon>
        <taxon>Sphingomonadales</taxon>
        <taxon>Sphingomonadaceae</taxon>
        <taxon>Novosphingobium</taxon>
    </lineage>
</organism>
<proteinExistence type="inferred from homology"/>
<dbReference type="Gene3D" id="3.40.47.10">
    <property type="match status" value="2"/>
</dbReference>
<evidence type="ECO:0000313" key="9">
    <source>
        <dbReference type="Proteomes" id="UP000321464"/>
    </source>
</evidence>
<evidence type="ECO:0000259" key="6">
    <source>
        <dbReference type="Pfam" id="PF00108"/>
    </source>
</evidence>